<dbReference type="EMBL" id="PSQG01000032">
    <property type="protein sequence ID" value="RCH41843.1"/>
    <property type="molecule type" value="Genomic_DNA"/>
</dbReference>
<dbReference type="RefSeq" id="WP_114002785.1">
    <property type="nucleotide sequence ID" value="NZ_PSQG01000032.1"/>
</dbReference>
<accession>A0A367FV59</accession>
<dbReference type="PANTHER" id="PTHR43364:SF4">
    <property type="entry name" value="NAD(P)-LINKED OXIDOREDUCTASE SUPERFAMILY PROTEIN"/>
    <property type="match status" value="1"/>
</dbReference>
<dbReference type="GO" id="GO:0005829">
    <property type="term" value="C:cytosol"/>
    <property type="evidence" value="ECO:0007669"/>
    <property type="project" value="TreeGrafter"/>
</dbReference>
<keyword evidence="1" id="KW-0560">Oxidoreductase</keyword>
<dbReference type="Proteomes" id="UP000253208">
    <property type="component" value="Unassembled WGS sequence"/>
</dbReference>
<feature type="domain" description="NADP-dependent oxidoreductase" evidence="2">
    <location>
        <begin position="15"/>
        <end position="336"/>
    </location>
</feature>
<evidence type="ECO:0000256" key="1">
    <source>
        <dbReference type="ARBA" id="ARBA00023002"/>
    </source>
</evidence>
<sequence>MKYIQLNNTDLNISPICLGTAGFGDKSDLEKSFEILNAFVWAGGNFIDTANVYCKWLKGHGNCSEQIIGKWLKESGMQGKVIVATKGAHYSFEDPGRSRVNKEDIRMDLDESCRTLGKDEMDFYWLHRDDPEKPAEEIVDILEELKKEGRIRYYGFSNYRTERLKEIAQCLRERSLSGITAVSNQWSLAGINPGGNTNPDPTLVEFSREEYQWHCETGAAAVPFSSTAMGFFSKLQKMGLSCTDAEVDASWMREKETQIAGLSESMKRSYWNETNLRTYQKLLKLQKETGHSLQALSLAYFFHQPFQAVPVTGVSNPSQLKDVLDACEIDLAPELFGGWVSAGG</sequence>
<reference evidence="3 4" key="1">
    <citation type="submission" date="2018-02" db="EMBL/GenBank/DDBJ databases">
        <title>Complete genome sequencing of Faecalibacterium prausnitzii strains isolated from the human gut.</title>
        <authorList>
            <person name="Fitzgerald B.C."/>
            <person name="Shkoporov A.N."/>
            <person name="Ross P.R."/>
            <person name="Hill C."/>
        </authorList>
    </citation>
    <scope>NUCLEOTIDE SEQUENCE [LARGE SCALE GENOMIC DNA]</scope>
    <source>
        <strain evidence="3 4">APC942/31-1</strain>
    </source>
</reference>
<dbReference type="InterPro" id="IPR036812">
    <property type="entry name" value="NAD(P)_OxRdtase_dom_sf"/>
</dbReference>
<dbReference type="InterPro" id="IPR023210">
    <property type="entry name" value="NADP_OxRdtase_dom"/>
</dbReference>
<dbReference type="InterPro" id="IPR050523">
    <property type="entry name" value="AKR_Detox_Biosynth"/>
</dbReference>
<dbReference type="CDD" id="cd19082">
    <property type="entry name" value="AKR_AKR10A1_2"/>
    <property type="match status" value="1"/>
</dbReference>
<evidence type="ECO:0000313" key="3">
    <source>
        <dbReference type="EMBL" id="RCH41843.1"/>
    </source>
</evidence>
<gene>
    <name evidence="3" type="ORF">C4886_16295</name>
</gene>
<evidence type="ECO:0000259" key="2">
    <source>
        <dbReference type="Pfam" id="PF00248"/>
    </source>
</evidence>
<dbReference type="AlphaFoldDB" id="A0A367FV59"/>
<dbReference type="SUPFAM" id="SSF51430">
    <property type="entry name" value="NAD(P)-linked oxidoreductase"/>
    <property type="match status" value="1"/>
</dbReference>
<comment type="caution">
    <text evidence="3">The sequence shown here is derived from an EMBL/GenBank/DDBJ whole genome shotgun (WGS) entry which is preliminary data.</text>
</comment>
<dbReference type="PANTHER" id="PTHR43364">
    <property type="entry name" value="NADH-SPECIFIC METHYLGLYOXAL REDUCTASE-RELATED"/>
    <property type="match status" value="1"/>
</dbReference>
<dbReference type="Pfam" id="PF00248">
    <property type="entry name" value="Aldo_ket_red"/>
    <property type="match status" value="1"/>
</dbReference>
<organism evidence="3 4">
    <name type="scientific">Blautia obeum</name>
    <dbReference type="NCBI Taxonomy" id="40520"/>
    <lineage>
        <taxon>Bacteria</taxon>
        <taxon>Bacillati</taxon>
        <taxon>Bacillota</taxon>
        <taxon>Clostridia</taxon>
        <taxon>Lachnospirales</taxon>
        <taxon>Lachnospiraceae</taxon>
        <taxon>Blautia</taxon>
    </lineage>
</organism>
<evidence type="ECO:0000313" key="4">
    <source>
        <dbReference type="Proteomes" id="UP000253208"/>
    </source>
</evidence>
<protein>
    <recommendedName>
        <fullName evidence="2">NADP-dependent oxidoreductase domain-containing protein</fullName>
    </recommendedName>
</protein>
<name>A0A367FV59_9FIRM</name>
<dbReference type="Gene3D" id="3.20.20.100">
    <property type="entry name" value="NADP-dependent oxidoreductase domain"/>
    <property type="match status" value="1"/>
</dbReference>
<dbReference type="GO" id="GO:0016491">
    <property type="term" value="F:oxidoreductase activity"/>
    <property type="evidence" value="ECO:0007669"/>
    <property type="project" value="UniProtKB-KW"/>
</dbReference>
<proteinExistence type="predicted"/>